<reference evidence="8 9" key="1">
    <citation type="submission" date="2019-07" db="EMBL/GenBank/DDBJ databases">
        <title>Full genome sequence of Devosia sp. Gsoil 520.</title>
        <authorList>
            <person name="Im W.-T."/>
        </authorList>
    </citation>
    <scope>NUCLEOTIDE SEQUENCE [LARGE SCALE GENOMIC DNA]</scope>
    <source>
        <strain evidence="8 9">Gsoil 520</strain>
    </source>
</reference>
<keyword evidence="4" id="KW-0408">Iron</keyword>
<dbReference type="PROSITE" id="PS50983">
    <property type="entry name" value="FE_B12_PBP"/>
    <property type="match status" value="1"/>
</dbReference>
<dbReference type="GO" id="GO:1901678">
    <property type="term" value="P:iron coordination entity transport"/>
    <property type="evidence" value="ECO:0007669"/>
    <property type="project" value="UniProtKB-ARBA"/>
</dbReference>
<evidence type="ECO:0000256" key="6">
    <source>
        <dbReference type="SAM" id="SignalP"/>
    </source>
</evidence>
<feature type="domain" description="Fe/B12 periplasmic-binding" evidence="7">
    <location>
        <begin position="47"/>
        <end position="320"/>
    </location>
</feature>
<dbReference type="RefSeq" id="WP_146288815.1">
    <property type="nucleotide sequence ID" value="NZ_CP042304.1"/>
</dbReference>
<dbReference type="KEGG" id="dea:FPZ08_04145"/>
<dbReference type="PANTHER" id="PTHR30532">
    <property type="entry name" value="IRON III DICITRATE-BINDING PERIPLASMIC PROTEIN"/>
    <property type="match status" value="1"/>
</dbReference>
<dbReference type="OrthoDB" id="1846031at2"/>
<dbReference type="AlphaFoldDB" id="A0A5B8LP20"/>
<sequence>MNHLVRSAMAAAILATAGFATAAQAQTFPVTIAHAFGETTIPAKPQRIVTWGWASQDAVLALGEVPVGIPYFAYGGDENGALGWDKDAVAALGGTFPTILPAGNDVPIEAVAALQPDLIIAVYSGLTEDEYNTLSGIAPVVAYPELPWSTAWQEVITTSGKAIGKGAEAEALVAELEQFMADETAKYPEVQGATFAGIAEYNGEVAVYAGLDPRMSFLEDLGMVLAPSVTELAQGESFFYSLSFETFDRLTSDILISYFETPETDAAFFANSLVALQPQVKSGAVAHVVGAELINSVSPPTALSIRWGFPQYIKLIADAAKAAGK</sequence>
<protein>
    <submittedName>
        <fullName evidence="8">ABC transporter substrate-binding protein</fullName>
    </submittedName>
</protein>
<comment type="subcellular location">
    <subcellularLocation>
        <location evidence="1">Cell envelope</location>
    </subcellularLocation>
</comment>
<evidence type="ECO:0000256" key="1">
    <source>
        <dbReference type="ARBA" id="ARBA00004196"/>
    </source>
</evidence>
<evidence type="ECO:0000256" key="3">
    <source>
        <dbReference type="ARBA" id="ARBA00022448"/>
    </source>
</evidence>
<evidence type="ECO:0000256" key="5">
    <source>
        <dbReference type="ARBA" id="ARBA00022729"/>
    </source>
</evidence>
<dbReference type="GO" id="GO:0030288">
    <property type="term" value="C:outer membrane-bounded periplasmic space"/>
    <property type="evidence" value="ECO:0007669"/>
    <property type="project" value="TreeGrafter"/>
</dbReference>
<dbReference type="InterPro" id="IPR002491">
    <property type="entry name" value="ABC_transptr_periplasmic_BD"/>
</dbReference>
<organism evidence="8 9">
    <name type="scientific">Devosia ginsengisoli</name>
    <dbReference type="NCBI Taxonomy" id="400770"/>
    <lineage>
        <taxon>Bacteria</taxon>
        <taxon>Pseudomonadati</taxon>
        <taxon>Pseudomonadota</taxon>
        <taxon>Alphaproteobacteria</taxon>
        <taxon>Hyphomicrobiales</taxon>
        <taxon>Devosiaceae</taxon>
        <taxon>Devosia</taxon>
    </lineage>
</organism>
<proteinExistence type="inferred from homology"/>
<keyword evidence="5 6" id="KW-0732">Signal</keyword>
<evidence type="ECO:0000313" key="9">
    <source>
        <dbReference type="Proteomes" id="UP000315364"/>
    </source>
</evidence>
<evidence type="ECO:0000259" key="7">
    <source>
        <dbReference type="PROSITE" id="PS50983"/>
    </source>
</evidence>
<comment type="similarity">
    <text evidence="2">Belongs to the bacterial solute-binding protein 8 family.</text>
</comment>
<evidence type="ECO:0000256" key="4">
    <source>
        <dbReference type="ARBA" id="ARBA00022496"/>
    </source>
</evidence>
<feature type="chain" id="PRO_5022755174" evidence="6">
    <location>
        <begin position="23"/>
        <end position="325"/>
    </location>
</feature>
<keyword evidence="4" id="KW-0406">Ion transport</keyword>
<dbReference type="EMBL" id="CP042304">
    <property type="protein sequence ID" value="QDZ10008.1"/>
    <property type="molecule type" value="Genomic_DNA"/>
</dbReference>
<name>A0A5B8LP20_9HYPH</name>
<keyword evidence="9" id="KW-1185">Reference proteome</keyword>
<dbReference type="Gene3D" id="3.40.50.1980">
    <property type="entry name" value="Nitrogenase molybdenum iron protein domain"/>
    <property type="match status" value="2"/>
</dbReference>
<dbReference type="SUPFAM" id="SSF53807">
    <property type="entry name" value="Helical backbone' metal receptor"/>
    <property type="match status" value="1"/>
</dbReference>
<keyword evidence="3" id="KW-0813">Transport</keyword>
<dbReference type="Proteomes" id="UP000315364">
    <property type="component" value="Chromosome"/>
</dbReference>
<dbReference type="InterPro" id="IPR051313">
    <property type="entry name" value="Bact_iron-sidero_bind"/>
</dbReference>
<evidence type="ECO:0000256" key="2">
    <source>
        <dbReference type="ARBA" id="ARBA00008814"/>
    </source>
</evidence>
<feature type="signal peptide" evidence="6">
    <location>
        <begin position="1"/>
        <end position="22"/>
    </location>
</feature>
<evidence type="ECO:0000313" key="8">
    <source>
        <dbReference type="EMBL" id="QDZ10008.1"/>
    </source>
</evidence>
<keyword evidence="4" id="KW-0410">Iron transport</keyword>
<dbReference type="Pfam" id="PF01497">
    <property type="entry name" value="Peripla_BP_2"/>
    <property type="match status" value="1"/>
</dbReference>
<accession>A0A5B8LP20</accession>
<dbReference type="PANTHER" id="PTHR30532:SF24">
    <property type="entry name" value="FERRIC ENTEROBACTIN-BINDING PERIPLASMIC PROTEIN FEPB"/>
    <property type="match status" value="1"/>
</dbReference>
<gene>
    <name evidence="8" type="ORF">FPZ08_04145</name>
</gene>